<dbReference type="Pfam" id="PF03466">
    <property type="entry name" value="LysR_substrate"/>
    <property type="match status" value="1"/>
</dbReference>
<keyword evidence="3" id="KW-0238">DNA-binding</keyword>
<evidence type="ECO:0000256" key="2">
    <source>
        <dbReference type="ARBA" id="ARBA00023015"/>
    </source>
</evidence>
<dbReference type="CDD" id="cd05466">
    <property type="entry name" value="PBP2_LTTR_substrate"/>
    <property type="match status" value="1"/>
</dbReference>
<dbReference type="EMBL" id="JBJIAB010000034">
    <property type="protein sequence ID" value="MFL0167450.1"/>
    <property type="molecule type" value="Genomic_DNA"/>
</dbReference>
<keyword evidence="7" id="KW-1185">Reference proteome</keyword>
<comment type="similarity">
    <text evidence="1">Belongs to the LysR transcriptional regulatory family.</text>
</comment>
<evidence type="ECO:0000256" key="3">
    <source>
        <dbReference type="ARBA" id="ARBA00023125"/>
    </source>
</evidence>
<dbReference type="InterPro" id="IPR036390">
    <property type="entry name" value="WH_DNA-bd_sf"/>
</dbReference>
<dbReference type="Gene3D" id="3.40.190.10">
    <property type="entry name" value="Periplasmic binding protein-like II"/>
    <property type="match status" value="1"/>
</dbReference>
<dbReference type="Proteomes" id="UP001623600">
    <property type="component" value="Unassembled WGS sequence"/>
</dbReference>
<dbReference type="PRINTS" id="PR00039">
    <property type="entry name" value="HTHLYSR"/>
</dbReference>
<evidence type="ECO:0000259" key="5">
    <source>
        <dbReference type="PROSITE" id="PS50931"/>
    </source>
</evidence>
<gene>
    <name evidence="6" type="ORF">ACJDTP_20490</name>
</gene>
<feature type="domain" description="HTH lysR-type" evidence="5">
    <location>
        <begin position="1"/>
        <end position="56"/>
    </location>
</feature>
<comment type="caution">
    <text evidence="6">The sequence shown here is derived from an EMBL/GenBank/DDBJ whole genome shotgun (WGS) entry which is preliminary data.</text>
</comment>
<name>A0ABW8S9X5_9CLOT</name>
<dbReference type="PANTHER" id="PTHR30346">
    <property type="entry name" value="TRANSCRIPTIONAL DUAL REGULATOR HCAR-RELATED"/>
    <property type="match status" value="1"/>
</dbReference>
<dbReference type="SUPFAM" id="SSF53850">
    <property type="entry name" value="Periplasmic binding protein-like II"/>
    <property type="match status" value="1"/>
</dbReference>
<keyword evidence="4" id="KW-0804">Transcription</keyword>
<evidence type="ECO:0000313" key="7">
    <source>
        <dbReference type="Proteomes" id="UP001623600"/>
    </source>
</evidence>
<reference evidence="6 7" key="1">
    <citation type="submission" date="2024-11" db="EMBL/GenBank/DDBJ databases">
        <authorList>
            <person name="Heng Y.C."/>
            <person name="Lim A.C.H."/>
            <person name="Lee J.K.Y."/>
            <person name="Kittelmann S."/>
        </authorList>
    </citation>
    <scope>NUCLEOTIDE SEQUENCE [LARGE SCALE GENOMIC DNA]</scope>
    <source>
        <strain evidence="6 7">WILCCON 0112</strain>
    </source>
</reference>
<sequence length="186" mass="21438">MKNSWEYFLIAAEEKSISEAARRVFITQQAFSDQIKRLEQEYGVRLFHRKPQLSLTKAGEIMVRRLQQIKSIENIMNAELLESKEGIRGQLRIGMHSTRAKIIMPDLLVEYQKGFPNVFLTVFHDESDNLEKKLLDGSIDMFLGVNVKPSPEIEKIHLMDAKIYLVISVDLLNPAFSTCINGKYCF</sequence>
<organism evidence="6 7">
    <name type="scientific">Candidatus Clostridium helianthi</name>
    <dbReference type="NCBI Taxonomy" id="3381660"/>
    <lineage>
        <taxon>Bacteria</taxon>
        <taxon>Bacillati</taxon>
        <taxon>Bacillota</taxon>
        <taxon>Clostridia</taxon>
        <taxon>Eubacteriales</taxon>
        <taxon>Clostridiaceae</taxon>
        <taxon>Clostridium</taxon>
    </lineage>
</organism>
<dbReference type="SUPFAM" id="SSF46785">
    <property type="entry name" value="Winged helix' DNA-binding domain"/>
    <property type="match status" value="1"/>
</dbReference>
<proteinExistence type="inferred from homology"/>
<dbReference type="InterPro" id="IPR000847">
    <property type="entry name" value="LysR_HTH_N"/>
</dbReference>
<dbReference type="PROSITE" id="PS50931">
    <property type="entry name" value="HTH_LYSR"/>
    <property type="match status" value="1"/>
</dbReference>
<accession>A0ABW8S9X5</accession>
<evidence type="ECO:0000256" key="4">
    <source>
        <dbReference type="ARBA" id="ARBA00023163"/>
    </source>
</evidence>
<dbReference type="Pfam" id="PF00126">
    <property type="entry name" value="HTH_1"/>
    <property type="match status" value="1"/>
</dbReference>
<keyword evidence="2" id="KW-0805">Transcription regulation</keyword>
<dbReference type="PANTHER" id="PTHR30346:SF0">
    <property type="entry name" value="HCA OPERON TRANSCRIPTIONAL ACTIVATOR HCAR"/>
    <property type="match status" value="1"/>
</dbReference>
<dbReference type="InterPro" id="IPR005119">
    <property type="entry name" value="LysR_subst-bd"/>
</dbReference>
<evidence type="ECO:0000313" key="6">
    <source>
        <dbReference type="EMBL" id="MFL0167450.1"/>
    </source>
</evidence>
<dbReference type="InterPro" id="IPR036388">
    <property type="entry name" value="WH-like_DNA-bd_sf"/>
</dbReference>
<dbReference type="Gene3D" id="1.10.10.10">
    <property type="entry name" value="Winged helix-like DNA-binding domain superfamily/Winged helix DNA-binding domain"/>
    <property type="match status" value="1"/>
</dbReference>
<protein>
    <submittedName>
        <fullName evidence="6">LysR family transcriptional regulator</fullName>
    </submittedName>
</protein>
<evidence type="ECO:0000256" key="1">
    <source>
        <dbReference type="ARBA" id="ARBA00009437"/>
    </source>
</evidence>
<dbReference type="RefSeq" id="WP_406762258.1">
    <property type="nucleotide sequence ID" value="NZ_JBJIAB010000034.1"/>
</dbReference>